<accession>A0AAJ4RB52</accession>
<sequence length="90" mass="10942">MQDKFREFLYKTQYKKKLSIGYFFLTKEGVIFLIIAYLSFKVLFFPFAMLISSWLFLILYRNFSYIYTDKKNIFLVKKIMNFLKGNKNGD</sequence>
<dbReference type="EMBL" id="CP040940">
    <property type="protein sequence ID" value="QDD68219.1"/>
    <property type="molecule type" value="Genomic_DNA"/>
</dbReference>
<dbReference type="Proteomes" id="UP000272781">
    <property type="component" value="Unassembled WGS sequence"/>
</dbReference>
<evidence type="ECO:0000313" key="3">
    <source>
        <dbReference type="EMBL" id="ROR38733.1"/>
    </source>
</evidence>
<keyword evidence="1" id="KW-1133">Transmembrane helix</keyword>
<gene>
    <name evidence="2" type="ORF">C6V80_10210</name>
    <name evidence="3" type="ORF">EDC58_1948</name>
</gene>
<protein>
    <submittedName>
        <fullName evidence="3">Uncharacterized protein</fullName>
    </submittedName>
</protein>
<evidence type="ECO:0000313" key="2">
    <source>
        <dbReference type="EMBL" id="QDD68219.1"/>
    </source>
</evidence>
<feature type="transmembrane region" description="Helical" evidence="1">
    <location>
        <begin position="44"/>
        <end position="63"/>
    </location>
</feature>
<keyword evidence="1" id="KW-0812">Transmembrane</keyword>
<proteinExistence type="predicted"/>
<dbReference type="RefSeq" id="WP_123353319.1">
    <property type="nucleotide sequence ID" value="NZ_CP040940.1"/>
</dbReference>
<evidence type="ECO:0000313" key="5">
    <source>
        <dbReference type="Proteomes" id="UP000298805"/>
    </source>
</evidence>
<dbReference type="Proteomes" id="UP000298805">
    <property type="component" value="Plasmid unnamed1"/>
</dbReference>
<reference evidence="2 5" key="2">
    <citation type="submission" date="2019-06" db="EMBL/GenBank/DDBJ databases">
        <title>A comparative analysis of the Nautiliaceae.</title>
        <authorList>
            <person name="Grosche A."/>
            <person name="Smedile F."/>
            <person name="Vetriani C."/>
        </authorList>
    </citation>
    <scope>NUCLEOTIDE SEQUENCE [LARGE SCALE GENOMIC DNA]</scope>
    <source>
        <strain evidence="2 5">TB6</strain>
        <plasmid evidence="2 5">unnamed1</plasmid>
    </source>
</reference>
<keyword evidence="1" id="KW-0472">Membrane</keyword>
<dbReference type="AlphaFoldDB" id="A0AAJ4RB52"/>
<dbReference type="EMBL" id="RJVK01000006">
    <property type="protein sequence ID" value="ROR38733.1"/>
    <property type="molecule type" value="Genomic_DNA"/>
</dbReference>
<evidence type="ECO:0000313" key="4">
    <source>
        <dbReference type="Proteomes" id="UP000272781"/>
    </source>
</evidence>
<name>A0AAJ4RB52_9BACT</name>
<keyword evidence="2" id="KW-0614">Plasmid</keyword>
<organism evidence="3 4">
    <name type="scientific">Caminibacter pacificus</name>
    <dbReference type="NCBI Taxonomy" id="1424653"/>
    <lineage>
        <taxon>Bacteria</taxon>
        <taxon>Pseudomonadati</taxon>
        <taxon>Campylobacterota</taxon>
        <taxon>Epsilonproteobacteria</taxon>
        <taxon>Nautiliales</taxon>
        <taxon>Nautiliaceae</taxon>
        <taxon>Caminibacter</taxon>
    </lineage>
</organism>
<feature type="transmembrane region" description="Helical" evidence="1">
    <location>
        <begin position="20"/>
        <end position="38"/>
    </location>
</feature>
<keyword evidence="5" id="KW-1185">Reference proteome</keyword>
<geneLocation type="plasmid" evidence="2 5">
    <name>unnamed1</name>
</geneLocation>
<reference evidence="3 4" key="1">
    <citation type="submission" date="2018-11" db="EMBL/GenBank/DDBJ databases">
        <title>Genomic Encyclopedia of Type Strains, Phase IV (KMG-IV): sequencing the most valuable type-strain genomes for metagenomic binning, comparative biology and taxonomic classification.</title>
        <authorList>
            <person name="Goeker M."/>
        </authorList>
    </citation>
    <scope>NUCLEOTIDE SEQUENCE [LARGE SCALE GENOMIC DNA]</scope>
    <source>
        <strain evidence="3 4">DSM 27783</strain>
    </source>
</reference>
<evidence type="ECO:0000256" key="1">
    <source>
        <dbReference type="SAM" id="Phobius"/>
    </source>
</evidence>